<evidence type="ECO:0000313" key="3">
    <source>
        <dbReference type="EMBL" id="RZF21644.1"/>
    </source>
</evidence>
<dbReference type="PROSITE" id="PS50102">
    <property type="entry name" value="RRM"/>
    <property type="match status" value="1"/>
</dbReference>
<dbReference type="Gene3D" id="3.30.70.330">
    <property type="match status" value="1"/>
</dbReference>
<dbReference type="PANTHER" id="PTHR48027">
    <property type="entry name" value="HETEROGENEOUS NUCLEAR RIBONUCLEOPROTEIN 87F-RELATED"/>
    <property type="match status" value="1"/>
</dbReference>
<dbReference type="SUPFAM" id="SSF54928">
    <property type="entry name" value="RNA-binding domain, RBD"/>
    <property type="match status" value="1"/>
</dbReference>
<dbReference type="InterPro" id="IPR000504">
    <property type="entry name" value="RRM_dom"/>
</dbReference>
<evidence type="ECO:0000256" key="1">
    <source>
        <dbReference type="ARBA" id="ARBA00022884"/>
    </source>
</evidence>
<dbReference type="InterPro" id="IPR035979">
    <property type="entry name" value="RBD_domain_sf"/>
</dbReference>
<dbReference type="RefSeq" id="WP_115361235.1">
    <property type="nucleotide sequence ID" value="NZ_QDKL01000002.1"/>
</dbReference>
<dbReference type="SMART" id="SM00360">
    <property type="entry name" value="RRM"/>
    <property type="match status" value="1"/>
</dbReference>
<dbReference type="Pfam" id="PF00076">
    <property type="entry name" value="RRM_1"/>
    <property type="match status" value="1"/>
</dbReference>
<reference evidence="4" key="1">
    <citation type="journal article" date="2019" name="Int. J. Syst. Evol. Microbiol.">
        <title>Halobacteriovorax valvorus sp. nov., a novel prokaryotic predator isolated from coastal seawater of China.</title>
        <authorList>
            <person name="Chen M.-X."/>
        </authorList>
    </citation>
    <scope>NUCLEOTIDE SEQUENCE [LARGE SCALE GENOMIC DNA]</scope>
    <source>
        <strain evidence="4">BL9</strain>
    </source>
</reference>
<dbReference type="EMBL" id="QDKL01000002">
    <property type="protein sequence ID" value="RZF21644.1"/>
    <property type="molecule type" value="Genomic_DNA"/>
</dbReference>
<keyword evidence="4" id="KW-1185">Reference proteome</keyword>
<keyword evidence="1" id="KW-0694">RNA-binding</keyword>
<accession>A0ABY0IFE1</accession>
<dbReference type="Proteomes" id="UP000443582">
    <property type="component" value="Unassembled WGS sequence"/>
</dbReference>
<sequence>MKSNIYVGNLSYNIEDSELKTLFSNVGEVVSINLIRDRDSGRGRGFGFIEMENGEDAKKAITELHDQEFMGRPLIVNLAKTRVKERTNRY</sequence>
<protein>
    <submittedName>
        <fullName evidence="3">RNA-binding protein</fullName>
    </submittedName>
</protein>
<evidence type="ECO:0000313" key="4">
    <source>
        <dbReference type="Proteomes" id="UP000443582"/>
    </source>
</evidence>
<evidence type="ECO:0000259" key="2">
    <source>
        <dbReference type="PROSITE" id="PS50102"/>
    </source>
</evidence>
<dbReference type="InterPro" id="IPR052462">
    <property type="entry name" value="SLIRP/GR-RBP-like"/>
</dbReference>
<feature type="domain" description="RRM" evidence="2">
    <location>
        <begin position="3"/>
        <end position="81"/>
    </location>
</feature>
<dbReference type="InterPro" id="IPR012677">
    <property type="entry name" value="Nucleotide-bd_a/b_plait_sf"/>
</dbReference>
<gene>
    <name evidence="3" type="ORF">DAY19_08115</name>
</gene>
<proteinExistence type="predicted"/>
<organism evidence="3 4">
    <name type="scientific">Halobacteriovorax vibrionivorans</name>
    <dbReference type="NCBI Taxonomy" id="2152716"/>
    <lineage>
        <taxon>Bacteria</taxon>
        <taxon>Pseudomonadati</taxon>
        <taxon>Bdellovibrionota</taxon>
        <taxon>Bacteriovoracia</taxon>
        <taxon>Bacteriovoracales</taxon>
        <taxon>Halobacteriovoraceae</taxon>
        <taxon>Halobacteriovorax</taxon>
    </lineage>
</organism>
<name>A0ABY0IFE1_9BACT</name>
<comment type="caution">
    <text evidence="3">The sequence shown here is derived from an EMBL/GenBank/DDBJ whole genome shotgun (WGS) entry which is preliminary data.</text>
</comment>